<accession>D2MNY2</accession>
<name>D2MNY2_9FIRM</name>
<dbReference type="EMBL" id="ADFR01000007">
    <property type="protein sequence ID" value="EFC05751.1"/>
    <property type="molecule type" value="Genomic_DNA"/>
</dbReference>
<keyword evidence="2" id="KW-1185">Reference proteome</keyword>
<dbReference type="OrthoDB" id="9779786at2"/>
<reference evidence="2" key="1">
    <citation type="submission" date="2009-12" db="EMBL/GenBank/DDBJ databases">
        <title>Sequence of Clostridiales genomosp. BVAB3 str. UPII9-5.</title>
        <authorList>
            <person name="Madupu R."/>
            <person name="Durkin A.S."/>
            <person name="Torralba M."/>
            <person name="Methe B."/>
            <person name="Sutton G.G."/>
            <person name="Strausberg R.L."/>
            <person name="Nelson K.E."/>
        </authorList>
    </citation>
    <scope>NUCLEOTIDE SEQUENCE [LARGE SCALE GENOMIC DNA]</scope>
    <source>
        <strain evidence="2">W1219</strain>
    </source>
</reference>
<dbReference type="Proteomes" id="UP000005017">
    <property type="component" value="Unassembled WGS sequence"/>
</dbReference>
<evidence type="ECO:0000313" key="1">
    <source>
        <dbReference type="EMBL" id="EFC05751.1"/>
    </source>
</evidence>
<protein>
    <submittedName>
        <fullName evidence="1">Uncharacterized protein</fullName>
    </submittedName>
</protein>
<sequence>MVNTIVTRFVKEIDPLSFIFISFVNEVFKEEFGYPPDNGSKRGYF</sequence>
<proteinExistence type="predicted"/>
<evidence type="ECO:0000313" key="2">
    <source>
        <dbReference type="Proteomes" id="UP000005017"/>
    </source>
</evidence>
<dbReference type="STRING" id="679192.HMPREF9013_0675"/>
<dbReference type="RefSeq" id="WP_006627083.1">
    <property type="nucleotide sequence ID" value="NZ_ADFR01000007.1"/>
</dbReference>
<gene>
    <name evidence="1" type="ORF">HMPREF9013_0675</name>
</gene>
<comment type="caution">
    <text evidence="1">The sequence shown here is derived from an EMBL/GenBank/DDBJ whole genome shotgun (WGS) entry which is preliminary data.</text>
</comment>
<dbReference type="AlphaFoldDB" id="D2MNY2"/>
<organism evidence="1 2">
    <name type="scientific">Bulleidia extructa W1219</name>
    <dbReference type="NCBI Taxonomy" id="679192"/>
    <lineage>
        <taxon>Bacteria</taxon>
        <taxon>Bacillati</taxon>
        <taxon>Bacillota</taxon>
        <taxon>Erysipelotrichia</taxon>
        <taxon>Erysipelotrichales</taxon>
        <taxon>Erysipelotrichaceae</taxon>
        <taxon>Bulleidia</taxon>
    </lineage>
</organism>